<sequence>MQYLRNMHKCMPVFQMREDTGQAGSGRSTRVVQPTLSLFLSPTPRLIVFIEILHALKSPKTILNPIGVLLTLFLFHLLVSASLGVMRRWKTRIHASTSPQVSLSSIPIQYNSSLVTMTHDAVEVRE</sequence>
<dbReference type="AlphaFoldDB" id="A0AAV7IKA2"/>
<keyword evidence="1" id="KW-0812">Transmembrane</keyword>
<evidence type="ECO:0000313" key="2">
    <source>
        <dbReference type="EMBL" id="KAH0554093.1"/>
    </source>
</evidence>
<comment type="caution">
    <text evidence="2">The sequence shown here is derived from an EMBL/GenBank/DDBJ whole genome shotgun (WGS) entry which is preliminary data.</text>
</comment>
<keyword evidence="1" id="KW-0472">Membrane</keyword>
<reference evidence="2 3" key="1">
    <citation type="journal article" date="2021" name="J. Hered.">
        <title>A chromosome-level genome assembly of the parasitoid wasp, Cotesia glomerata (Hymenoptera: Braconidae).</title>
        <authorList>
            <person name="Pinto B.J."/>
            <person name="Weis J.J."/>
            <person name="Gamble T."/>
            <person name="Ode P.J."/>
            <person name="Paul R."/>
            <person name="Zaspel J.M."/>
        </authorList>
    </citation>
    <scope>NUCLEOTIDE SEQUENCE [LARGE SCALE GENOMIC DNA]</scope>
    <source>
        <strain evidence="2">CgM1</strain>
    </source>
</reference>
<accession>A0AAV7IKA2</accession>
<name>A0AAV7IKA2_COTGL</name>
<proteinExistence type="predicted"/>
<evidence type="ECO:0000256" key="1">
    <source>
        <dbReference type="SAM" id="Phobius"/>
    </source>
</evidence>
<keyword evidence="1" id="KW-1133">Transmembrane helix</keyword>
<evidence type="ECO:0000313" key="3">
    <source>
        <dbReference type="Proteomes" id="UP000826195"/>
    </source>
</evidence>
<dbReference type="Proteomes" id="UP000826195">
    <property type="component" value="Unassembled WGS sequence"/>
</dbReference>
<gene>
    <name evidence="2" type="ORF">KQX54_007546</name>
</gene>
<protein>
    <submittedName>
        <fullName evidence="2">Uncharacterized protein</fullName>
    </submittedName>
</protein>
<organism evidence="2 3">
    <name type="scientific">Cotesia glomerata</name>
    <name type="common">Lepidopteran parasitic wasp</name>
    <name type="synonym">Apanteles glomeratus</name>
    <dbReference type="NCBI Taxonomy" id="32391"/>
    <lineage>
        <taxon>Eukaryota</taxon>
        <taxon>Metazoa</taxon>
        <taxon>Ecdysozoa</taxon>
        <taxon>Arthropoda</taxon>
        <taxon>Hexapoda</taxon>
        <taxon>Insecta</taxon>
        <taxon>Pterygota</taxon>
        <taxon>Neoptera</taxon>
        <taxon>Endopterygota</taxon>
        <taxon>Hymenoptera</taxon>
        <taxon>Apocrita</taxon>
        <taxon>Ichneumonoidea</taxon>
        <taxon>Braconidae</taxon>
        <taxon>Microgastrinae</taxon>
        <taxon>Cotesia</taxon>
    </lineage>
</organism>
<keyword evidence="3" id="KW-1185">Reference proteome</keyword>
<feature type="transmembrane region" description="Helical" evidence="1">
    <location>
        <begin position="62"/>
        <end position="86"/>
    </location>
</feature>
<dbReference type="EMBL" id="JAHXZJ010001119">
    <property type="protein sequence ID" value="KAH0554093.1"/>
    <property type="molecule type" value="Genomic_DNA"/>
</dbReference>